<feature type="region of interest" description="Disordered" evidence="9">
    <location>
        <begin position="107"/>
        <end position="150"/>
    </location>
</feature>
<keyword evidence="8" id="KW-0653">Protein transport</keyword>
<evidence type="ECO:0000256" key="2">
    <source>
        <dbReference type="ARBA" id="ARBA00009136"/>
    </source>
</evidence>
<dbReference type="SUPFAM" id="SSF54236">
    <property type="entry name" value="Ubiquitin-like"/>
    <property type="match status" value="1"/>
</dbReference>
<dbReference type="PANTHER" id="PTHR15397:SF3">
    <property type="entry name" value="DNA DAMAGE INDUCIBLE 1 HOMOLOG 2"/>
    <property type="match status" value="1"/>
</dbReference>
<feature type="domain" description="UBA" evidence="10">
    <location>
        <begin position="861"/>
        <end position="906"/>
    </location>
</feature>
<evidence type="ECO:0000256" key="8">
    <source>
        <dbReference type="ARBA" id="ARBA00022927"/>
    </source>
</evidence>
<feature type="compositionally biased region" description="Polar residues" evidence="9">
    <location>
        <begin position="416"/>
        <end position="431"/>
    </location>
</feature>
<evidence type="ECO:0000313" key="12">
    <source>
        <dbReference type="Proteomes" id="UP001652622"/>
    </source>
</evidence>
<dbReference type="SUPFAM" id="SSF46934">
    <property type="entry name" value="UBA-like"/>
    <property type="match status" value="1"/>
</dbReference>
<organism evidence="12 13">
    <name type="scientific">Pantherophis guttatus</name>
    <name type="common">Corn snake</name>
    <name type="synonym">Elaphe guttata</name>
    <dbReference type="NCBI Taxonomy" id="94885"/>
    <lineage>
        <taxon>Eukaryota</taxon>
        <taxon>Metazoa</taxon>
        <taxon>Chordata</taxon>
        <taxon>Craniata</taxon>
        <taxon>Vertebrata</taxon>
        <taxon>Euteleostomi</taxon>
        <taxon>Lepidosauria</taxon>
        <taxon>Squamata</taxon>
        <taxon>Bifurcata</taxon>
        <taxon>Unidentata</taxon>
        <taxon>Episquamata</taxon>
        <taxon>Toxicofera</taxon>
        <taxon>Serpentes</taxon>
        <taxon>Colubroidea</taxon>
        <taxon>Colubridae</taxon>
        <taxon>Colubrinae</taxon>
        <taxon>Pantherophis</taxon>
    </lineage>
</organism>
<accession>A0ABM3YWM0</accession>
<dbReference type="CDD" id="cd01796">
    <property type="entry name" value="Ubl_Ddi1_like"/>
    <property type="match status" value="1"/>
</dbReference>
<feature type="compositionally biased region" description="Low complexity" evidence="9">
    <location>
        <begin position="759"/>
        <end position="769"/>
    </location>
</feature>
<reference evidence="13" key="1">
    <citation type="submission" date="2025-08" db="UniProtKB">
        <authorList>
            <consortium name="RefSeq"/>
        </authorList>
    </citation>
    <scope>IDENTIFICATION</scope>
    <source>
        <tissue evidence="13">Blood</tissue>
    </source>
</reference>
<feature type="compositionally biased region" description="Polar residues" evidence="9">
    <location>
        <begin position="517"/>
        <end position="529"/>
    </location>
</feature>
<keyword evidence="3" id="KW-0813">Transport</keyword>
<evidence type="ECO:0000256" key="7">
    <source>
        <dbReference type="ARBA" id="ARBA00022801"/>
    </source>
</evidence>
<evidence type="ECO:0000256" key="1">
    <source>
        <dbReference type="ARBA" id="ARBA00004496"/>
    </source>
</evidence>
<evidence type="ECO:0000256" key="9">
    <source>
        <dbReference type="SAM" id="MobiDB-lite"/>
    </source>
</evidence>
<dbReference type="RefSeq" id="XP_060540521.1">
    <property type="nucleotide sequence ID" value="XM_060684538.1"/>
</dbReference>
<feature type="region of interest" description="Disordered" evidence="9">
    <location>
        <begin position="701"/>
        <end position="873"/>
    </location>
</feature>
<protein>
    <submittedName>
        <fullName evidence="13">Protein DDI1 homolog 2 isoform X1</fullName>
    </submittedName>
</protein>
<dbReference type="Pfam" id="PF00240">
    <property type="entry name" value="ubiquitin"/>
    <property type="match status" value="1"/>
</dbReference>
<evidence type="ECO:0000259" key="10">
    <source>
        <dbReference type="PROSITE" id="PS50030"/>
    </source>
</evidence>
<dbReference type="InterPro" id="IPR015940">
    <property type="entry name" value="UBA"/>
</dbReference>
<evidence type="ECO:0000259" key="11">
    <source>
        <dbReference type="PROSITE" id="PS50053"/>
    </source>
</evidence>
<dbReference type="SMART" id="SM00165">
    <property type="entry name" value="UBA"/>
    <property type="match status" value="1"/>
</dbReference>
<dbReference type="Gene3D" id="3.10.20.90">
    <property type="entry name" value="Phosphatidylinositol 3-kinase Catalytic Subunit, Chain A, domain 1"/>
    <property type="match status" value="1"/>
</dbReference>
<dbReference type="CDD" id="cd05479">
    <property type="entry name" value="RP_DDI"/>
    <property type="match status" value="1"/>
</dbReference>
<dbReference type="InterPro" id="IPR033882">
    <property type="entry name" value="DDI1_N"/>
</dbReference>
<dbReference type="Gene3D" id="2.40.70.10">
    <property type="entry name" value="Acid Proteases"/>
    <property type="match status" value="1"/>
</dbReference>
<evidence type="ECO:0000256" key="3">
    <source>
        <dbReference type="ARBA" id="ARBA00022448"/>
    </source>
</evidence>
<feature type="region of interest" description="Disordered" evidence="9">
    <location>
        <begin position="404"/>
        <end position="681"/>
    </location>
</feature>
<keyword evidence="5" id="KW-0645">Protease</keyword>
<keyword evidence="7" id="KW-0378">Hydrolase</keyword>
<dbReference type="CDD" id="cd14270">
    <property type="entry name" value="UBA"/>
    <property type="match status" value="1"/>
</dbReference>
<dbReference type="Proteomes" id="UP001652622">
    <property type="component" value="Unplaced"/>
</dbReference>
<feature type="compositionally biased region" description="Polar residues" evidence="9">
    <location>
        <begin position="826"/>
        <end position="836"/>
    </location>
</feature>
<comment type="subcellular location">
    <subcellularLocation>
        <location evidence="1">Cytoplasm</location>
    </subcellularLocation>
</comment>
<evidence type="ECO:0000256" key="5">
    <source>
        <dbReference type="ARBA" id="ARBA00022670"/>
    </source>
</evidence>
<dbReference type="PANTHER" id="PTHR15397">
    <property type="entry name" value="SODIUM-GLUCOSE COTRANSPORTER REGULATORY PROTEIN -RELATED"/>
    <property type="match status" value="1"/>
</dbReference>
<evidence type="ECO:0000256" key="4">
    <source>
        <dbReference type="ARBA" id="ARBA00022490"/>
    </source>
</evidence>
<dbReference type="InterPro" id="IPR009060">
    <property type="entry name" value="UBA-like_sf"/>
</dbReference>
<dbReference type="GeneID" id="117656555"/>
<dbReference type="InterPro" id="IPR019103">
    <property type="entry name" value="Peptidase_aspartic_DDI1-type"/>
</dbReference>
<dbReference type="Gene3D" id="1.10.8.10">
    <property type="entry name" value="DNA helicase RuvA subunit, C-terminal domain"/>
    <property type="match status" value="1"/>
</dbReference>
<dbReference type="PROSITE" id="PS50030">
    <property type="entry name" value="UBA"/>
    <property type="match status" value="1"/>
</dbReference>
<keyword evidence="12" id="KW-1185">Reference proteome</keyword>
<feature type="compositionally biased region" description="Low complexity" evidence="9">
    <location>
        <begin position="499"/>
        <end position="516"/>
    </location>
</feature>
<dbReference type="PROSITE" id="PS50053">
    <property type="entry name" value="UBIQUITIN_2"/>
    <property type="match status" value="1"/>
</dbReference>
<name>A0ABM3YWM0_PANGU</name>
<sequence>MLLTVFCLRRDRSELTFSLQVDADFELQNFRALCALESGIPASQSQIIFAEQPLTDNHRSLASYGLKDGDVVILQQVENGQAQSSAPYSGMPRIDFSSIAVPGTSTQFSQSLQLPPPAPTPQAPAVAPIPPAPAVAPAPPDPPSIPQGLDNPALLRAMLLANPHELSLLKERNPPLAEALLSGDLEKFTQVLVEQQQDRARREQERIRLFSADPFDLEAQAKIEEDIRQQNIEENMTIAMEEAPESFGQVVMLYINCKVNGHPVKAFVDSGAQMTIMSQACAERCNIMRLVDRRWAGIARGVGTQRIIGRVHLAQVQIEGDFLPCSFSILEEQPMDMLLGLDMLKRHQCSIDLKNNVLVIGTTGSQTTFLPEGELPECAKLAYGPGRDDMRPDELADQELAEALQKSAEEAENSDTETTSLEAPSQPTSDSFKPPVCFPELGPKITDSPASRSLDRSASAPAVGSPHSGQKEPESPRTGKSLDSMLEPWGGLGNKKPPASALNLAGAGAHSHLGGSVTPQNICAASSCLSEKAAAGPEPQEMGGESSPSQEMSEPDAPLLLGPNKLPPGEWREPWLVGDISSPLADTAEEEMSQGAEGRPEGSPAQPPGDDHSLEGPPAPEAPDPHFLESADMSATAPGMETGLPKCHGLPLPFGLPTASSSTQPGNVPVNRPKDQDDETGISLASALKELHRLLVVSSKHDFRRGGSLQEESSPEVPPEESAAAEECSREQARQDPALSHPAACLEAGTEMLEEPYLAGGQQEAAQGASGCGDSVPASPLAVWPPPQAKECLRKPTELSSSGQQHPGCAAVGQSSLATLGPPESSAAQGSCSNPSPEEGGDSSEHPVEQPEPPSFPGASEPHSPPALTANLDQIVGAGFTRQEAGEALEHAGGNADLALLILLARNIVVPT</sequence>
<feature type="compositionally biased region" description="Pro residues" evidence="9">
    <location>
        <begin position="114"/>
        <end position="145"/>
    </location>
</feature>
<keyword evidence="4" id="KW-0963">Cytoplasm</keyword>
<dbReference type="InterPro" id="IPR057273">
    <property type="entry name" value="Ddi1/2_HDD"/>
</dbReference>
<dbReference type="InterPro" id="IPR029071">
    <property type="entry name" value="Ubiquitin-like_domsf"/>
</dbReference>
<feature type="domain" description="Ubiquitin-like" evidence="11">
    <location>
        <begin position="1"/>
        <end position="81"/>
    </location>
</feature>
<evidence type="ECO:0000313" key="13">
    <source>
        <dbReference type="RefSeq" id="XP_060540521.1"/>
    </source>
</evidence>
<gene>
    <name evidence="13" type="primary">DDI2</name>
</gene>
<dbReference type="InterPro" id="IPR021109">
    <property type="entry name" value="Peptidase_aspartic_dom_sf"/>
</dbReference>
<dbReference type="Pfam" id="PF09668">
    <property type="entry name" value="Asp_protease"/>
    <property type="match status" value="1"/>
</dbReference>
<dbReference type="Pfam" id="PF24669">
    <property type="entry name" value="Ddi2_HDD"/>
    <property type="match status" value="1"/>
</dbReference>
<dbReference type="InterPro" id="IPR000626">
    <property type="entry name" value="Ubiquitin-like_dom"/>
</dbReference>
<feature type="compositionally biased region" description="Low complexity" evidence="9">
    <location>
        <begin position="558"/>
        <end position="569"/>
    </location>
</feature>
<comment type="similarity">
    <text evidence="2">Belongs to the DDI1 family.</text>
</comment>
<evidence type="ECO:0000256" key="6">
    <source>
        <dbReference type="ARBA" id="ARBA00022750"/>
    </source>
</evidence>
<proteinExistence type="inferred from homology"/>
<keyword evidence="6" id="KW-0064">Aspartyl protease</keyword>
<dbReference type="SUPFAM" id="SSF50630">
    <property type="entry name" value="Acid proteases"/>
    <property type="match status" value="1"/>
</dbReference>